<gene>
    <name evidence="9" type="ORF">F4561_001790</name>
</gene>
<dbReference type="PANTHER" id="PTHR34979">
    <property type="entry name" value="INNER MEMBRANE PROTEIN YGAZ"/>
    <property type="match status" value="1"/>
</dbReference>
<evidence type="ECO:0000256" key="4">
    <source>
        <dbReference type="ARBA" id="ARBA00022475"/>
    </source>
</evidence>
<keyword evidence="5 8" id="KW-0812">Transmembrane</keyword>
<accession>A0A7W7RFG9</accession>
<comment type="similarity">
    <text evidence="2">Belongs to the AzlC family.</text>
</comment>
<feature type="transmembrane region" description="Helical" evidence="8">
    <location>
        <begin position="55"/>
        <end position="77"/>
    </location>
</feature>
<name>A0A7W7RFG9_9ACTN</name>
<keyword evidence="6 8" id="KW-1133">Transmembrane helix</keyword>
<feature type="transmembrane region" description="Helical" evidence="8">
    <location>
        <begin position="155"/>
        <end position="173"/>
    </location>
</feature>
<evidence type="ECO:0000256" key="8">
    <source>
        <dbReference type="SAM" id="Phobius"/>
    </source>
</evidence>
<keyword evidence="3" id="KW-0813">Transport</keyword>
<feature type="transmembrane region" description="Helical" evidence="8">
    <location>
        <begin position="185"/>
        <end position="216"/>
    </location>
</feature>
<keyword evidence="4" id="KW-1003">Cell membrane</keyword>
<evidence type="ECO:0000313" key="9">
    <source>
        <dbReference type="EMBL" id="MBB4930970.1"/>
    </source>
</evidence>
<keyword evidence="7 8" id="KW-0472">Membrane</keyword>
<evidence type="ECO:0000256" key="5">
    <source>
        <dbReference type="ARBA" id="ARBA00022692"/>
    </source>
</evidence>
<organism evidence="9 10">
    <name type="scientific">Lipingzhangella halophila</name>
    <dbReference type="NCBI Taxonomy" id="1783352"/>
    <lineage>
        <taxon>Bacteria</taxon>
        <taxon>Bacillati</taxon>
        <taxon>Actinomycetota</taxon>
        <taxon>Actinomycetes</taxon>
        <taxon>Streptosporangiales</taxon>
        <taxon>Nocardiopsidaceae</taxon>
        <taxon>Lipingzhangella</taxon>
    </lineage>
</organism>
<comment type="subcellular location">
    <subcellularLocation>
        <location evidence="1">Cell membrane</location>
        <topology evidence="1">Multi-pass membrane protein</topology>
    </subcellularLocation>
</comment>
<evidence type="ECO:0000256" key="2">
    <source>
        <dbReference type="ARBA" id="ARBA00010735"/>
    </source>
</evidence>
<protein>
    <submittedName>
        <fullName evidence="9">4-azaleucine resistance transporter AzlC</fullName>
    </submittedName>
</protein>
<evidence type="ECO:0000256" key="6">
    <source>
        <dbReference type="ARBA" id="ARBA00022989"/>
    </source>
</evidence>
<dbReference type="AlphaFoldDB" id="A0A7W7RFG9"/>
<proteinExistence type="inferred from homology"/>
<evidence type="ECO:0000313" key="10">
    <source>
        <dbReference type="Proteomes" id="UP000523007"/>
    </source>
</evidence>
<dbReference type="GO" id="GO:0005886">
    <property type="term" value="C:plasma membrane"/>
    <property type="evidence" value="ECO:0007669"/>
    <property type="project" value="UniProtKB-SubCell"/>
</dbReference>
<evidence type="ECO:0000256" key="1">
    <source>
        <dbReference type="ARBA" id="ARBA00004651"/>
    </source>
</evidence>
<feature type="transmembrane region" description="Helical" evidence="8">
    <location>
        <begin position="127"/>
        <end position="149"/>
    </location>
</feature>
<keyword evidence="10" id="KW-1185">Reference proteome</keyword>
<dbReference type="InterPro" id="IPR011606">
    <property type="entry name" value="Brnchd-chn_aa_trnsp_permease"/>
</dbReference>
<dbReference type="Pfam" id="PF03591">
    <property type="entry name" value="AzlC"/>
    <property type="match status" value="1"/>
</dbReference>
<dbReference type="PANTHER" id="PTHR34979:SF1">
    <property type="entry name" value="INNER MEMBRANE PROTEIN YGAZ"/>
    <property type="match status" value="1"/>
</dbReference>
<reference evidence="9 10" key="1">
    <citation type="submission" date="2020-08" db="EMBL/GenBank/DDBJ databases">
        <title>Sequencing the genomes of 1000 actinobacteria strains.</title>
        <authorList>
            <person name="Klenk H.-P."/>
        </authorList>
    </citation>
    <scope>NUCLEOTIDE SEQUENCE [LARGE SCALE GENOMIC DNA]</scope>
    <source>
        <strain evidence="9 10">DSM 102030</strain>
    </source>
</reference>
<dbReference type="Proteomes" id="UP000523007">
    <property type="component" value="Unassembled WGS sequence"/>
</dbReference>
<comment type="caution">
    <text evidence="9">The sequence shown here is derived from an EMBL/GenBank/DDBJ whole genome shotgun (WGS) entry which is preliminary data.</text>
</comment>
<dbReference type="RefSeq" id="WP_376773653.1">
    <property type="nucleotide sequence ID" value="NZ_JACHJT010000001.1"/>
</dbReference>
<evidence type="ECO:0000256" key="3">
    <source>
        <dbReference type="ARBA" id="ARBA00022448"/>
    </source>
</evidence>
<evidence type="ECO:0000256" key="7">
    <source>
        <dbReference type="ARBA" id="ARBA00023136"/>
    </source>
</evidence>
<dbReference type="GO" id="GO:1903785">
    <property type="term" value="P:L-valine transmembrane transport"/>
    <property type="evidence" value="ECO:0007669"/>
    <property type="project" value="TreeGrafter"/>
</dbReference>
<sequence length="239" mass="24096">MITPFSFPPPARDGLSVGLVGLSGLVFGTTAATAGLSAAQACVLSLLCFTGASQFALVGVIASGGSLAAGTMGALLLGARNTLYGLRLADILDWRGGRKLVAAHGLIDETAAVTLAQNGRSDARTGFTVAFASLFLMWNLTTLIGVLAVEQIGDPNAFGLDAVGPALFLALLWPRLRDEGARTRLVASLGVLIALASTPLLPAGVPVLLAAVAALAGMRDQDAAAAGDGPAHAEQEARP</sequence>
<dbReference type="EMBL" id="JACHJT010000001">
    <property type="protein sequence ID" value="MBB4930970.1"/>
    <property type="molecule type" value="Genomic_DNA"/>
</dbReference>